<feature type="compositionally biased region" description="Low complexity" evidence="1">
    <location>
        <begin position="768"/>
        <end position="782"/>
    </location>
</feature>
<dbReference type="InterPro" id="IPR029058">
    <property type="entry name" value="AB_hydrolase_fold"/>
</dbReference>
<sequence length="932" mass="100861">MLHGLLKWCLSSSSTPQDAFKRVHARLACPPQLSRSDADSSGAIAPESRVVDPYHFIVCQHGVLGSAADFENVIVDAFVSHEVSVLEASEMVAAAKWEEAAARMAAMSAVECAGERGVSVRGEFSGSPLPFYGSPCPRYRCSSVPPSAPVPVACIPGTSGARHTVLSLTSSLPTVPGSTTTPVSSTDDSVMPRTELKEVLLEAASMKAAAAQRHQWQAASMRDIADDADKASGLHEVDPGSNLDNALAAEQHARRAAYKAAYRLQIEYPNRMNGRLYRSGNLQCFSPGSNEYLRTDAGTQACAHRMLAEVVPALQTWLNEVESKEQQRRAKWAVYARTVGTSDAARLSTEAAAPLPICFSVMAHSFGGIIQREFLYLLLVDQAETRASDAVLFHDIVNLRQRLQRLNVTFENFLTVATPHCGTGECLWWPIYFGAWCLARMKLCQTYDELILSDANRILQRRLLDEPHLRVLQLFRRRVLFANTHRDILVGFGTCSLIFENVDTDHTKFIGVAPRTAHCAAAFANEATEVSKPILLRSFEEMEEEEAYGGGSGSSSSSGRHDSQRSASARARSYTMDDLVSALAPPPDAAAAKMVHQVPHSSALKCAGTLESVMEGYSDDSDFMTATLRPQATSSSVSGLTASPTSTLPSYSQSPMPDSTTVTRMQSSVFAASWTIGRTVPVHDEETVRVEDVAAPLVDHIDGGRSEFDNGSQSSASAASTVGSLLPRPFSLLRRHDSLILPSPLLKRFICRSSEGAATSDVQDFGDVGSVTSSRRSRNSSTVTSLLRDPRWASECVRSVASTVHAEVERWLRAPTTSPRTGETSRLSESNMDAAAAAESVMAFSARTSAVASARSSMTPLMPGTEADFPQYRQIPRAIAATLRRTMSWRVRAIRLDNILPAGHVACLGNWAFLGRSPSVVQAAAEEMLIIL</sequence>
<proteinExistence type="predicted"/>
<dbReference type="Proteomes" id="UP000601710">
    <property type="component" value="Chromosome 23"/>
</dbReference>
<evidence type="ECO:0000313" key="3">
    <source>
        <dbReference type="EMBL" id="CAC5430231.1"/>
    </source>
</evidence>
<feature type="region of interest" description="Disordered" evidence="1">
    <location>
        <begin position="170"/>
        <end position="191"/>
    </location>
</feature>
<dbReference type="InterPro" id="IPR007751">
    <property type="entry name" value="DUF676_lipase-like"/>
</dbReference>
<evidence type="ECO:0000313" key="4">
    <source>
        <dbReference type="Proteomes" id="UP000601710"/>
    </source>
</evidence>
<dbReference type="EMBL" id="LR812643">
    <property type="protein sequence ID" value="CAC5430231.1"/>
    <property type="molecule type" value="Genomic_DNA"/>
</dbReference>
<dbReference type="AlphaFoldDB" id="A0A6J8FC01"/>
<organism evidence="3 4">
    <name type="scientific">Leishmania donovani</name>
    <dbReference type="NCBI Taxonomy" id="5661"/>
    <lineage>
        <taxon>Eukaryota</taxon>
        <taxon>Discoba</taxon>
        <taxon>Euglenozoa</taxon>
        <taxon>Kinetoplastea</taxon>
        <taxon>Metakinetoplastina</taxon>
        <taxon>Trypanosomatida</taxon>
        <taxon>Trypanosomatidae</taxon>
        <taxon>Leishmaniinae</taxon>
        <taxon>Leishmania</taxon>
    </lineage>
</organism>
<name>A0A6J8FC01_LEIDO</name>
<dbReference type="PANTHER" id="PTHR12482">
    <property type="entry name" value="LIPASE ROG1-RELATED-RELATED"/>
    <property type="match status" value="1"/>
</dbReference>
<dbReference type="SUPFAM" id="SSF53474">
    <property type="entry name" value="alpha/beta-Hydrolases"/>
    <property type="match status" value="1"/>
</dbReference>
<feature type="region of interest" description="Disordered" evidence="1">
    <location>
        <begin position="761"/>
        <end position="782"/>
    </location>
</feature>
<evidence type="ECO:0000259" key="2">
    <source>
        <dbReference type="Pfam" id="PF05057"/>
    </source>
</evidence>
<protein>
    <submittedName>
        <fullName evidence="3">Putative_serine_esterase_(DUF676)_putative/Pfam:P F05057</fullName>
    </submittedName>
</protein>
<feature type="region of interest" description="Disordered" evidence="1">
    <location>
        <begin position="701"/>
        <end position="720"/>
    </location>
</feature>
<dbReference type="Pfam" id="PF05057">
    <property type="entry name" value="DUF676"/>
    <property type="match status" value="1"/>
</dbReference>
<feature type="region of interest" description="Disordered" evidence="1">
    <location>
        <begin position="545"/>
        <end position="571"/>
    </location>
</feature>
<feature type="compositionally biased region" description="Low complexity" evidence="1">
    <location>
        <begin position="170"/>
        <end position="189"/>
    </location>
</feature>
<dbReference type="VEuPathDB" id="TriTrypDB:LdBPK_230950.1"/>
<dbReference type="PANTHER" id="PTHR12482:SF62">
    <property type="entry name" value="LIPASE ROG1-RELATED"/>
    <property type="match status" value="1"/>
</dbReference>
<reference evidence="3" key="1">
    <citation type="submission" date="2020-06" db="EMBL/GenBank/DDBJ databases">
        <authorList>
            <person name="Camacho E."/>
            <person name="Gonzalez-de la Fuente S."/>
            <person name="Rastrojo A."/>
            <person name="Peiro-Pastor R."/>
            <person name="Solana JC."/>
            <person name="Tabera L."/>
            <person name="Gamarro F."/>
            <person name="Carrasco-Ramiro F."/>
            <person name="Requena JM."/>
            <person name="Aguado B."/>
        </authorList>
    </citation>
    <scope>NUCLEOTIDE SEQUENCE</scope>
</reference>
<feature type="region of interest" description="Disordered" evidence="1">
    <location>
        <begin position="632"/>
        <end position="660"/>
    </location>
</feature>
<dbReference type="InterPro" id="IPR044294">
    <property type="entry name" value="Lipase-like"/>
</dbReference>
<feature type="compositionally biased region" description="Polar residues" evidence="1">
    <location>
        <begin position="709"/>
        <end position="720"/>
    </location>
</feature>
<accession>A0A6J8FC01</accession>
<feature type="domain" description="DUF676" evidence="2">
    <location>
        <begin position="359"/>
        <end position="495"/>
    </location>
</feature>
<dbReference type="VEuPathDB" id="TriTrypDB:LdCL_230016100"/>
<dbReference type="VEuPathDB" id="TriTrypDB:LDHU3_23.1300"/>
<gene>
    <name evidence="3" type="ORF">LDHU3_23.1300</name>
</gene>
<evidence type="ECO:0000256" key="1">
    <source>
        <dbReference type="SAM" id="MobiDB-lite"/>
    </source>
</evidence>